<dbReference type="UniPathway" id="UPA00705"/>
<keyword evidence="11 19" id="KW-0812">Transmembrane</keyword>
<organism evidence="22">
    <name type="scientific">Amphioctopus fangsiao</name>
    <name type="common">Ocellated octopus</name>
    <name type="synonym">Octopus ocellatus</name>
    <dbReference type="NCBI Taxonomy" id="515817"/>
    <lineage>
        <taxon>Eukaryota</taxon>
        <taxon>Metazoa</taxon>
        <taxon>Spiralia</taxon>
        <taxon>Lophotrochozoa</taxon>
        <taxon>Mollusca</taxon>
        <taxon>Cephalopoda</taxon>
        <taxon>Coleoidea</taxon>
        <taxon>Octopodiformes</taxon>
        <taxon>Octopoda</taxon>
        <taxon>Incirrata</taxon>
        <taxon>Octopodidae</taxon>
        <taxon>Amphioctopus</taxon>
    </lineage>
</organism>
<keyword evidence="12 19" id="KW-0479">Metal-binding</keyword>
<evidence type="ECO:0000256" key="8">
    <source>
        <dbReference type="ARBA" id="ARBA00022448"/>
    </source>
</evidence>
<evidence type="ECO:0000256" key="13">
    <source>
        <dbReference type="ARBA" id="ARBA00022967"/>
    </source>
</evidence>
<evidence type="ECO:0000256" key="11">
    <source>
        <dbReference type="ARBA" id="ARBA00022692"/>
    </source>
</evidence>
<protein>
    <recommendedName>
        <fullName evidence="7 19">Cytochrome c oxidase subunit 1</fullName>
        <ecNumber evidence="6 19">7.1.1.9</ecNumber>
    </recommendedName>
</protein>
<evidence type="ECO:0000256" key="17">
    <source>
        <dbReference type="ARBA" id="ARBA00023008"/>
    </source>
</evidence>
<feature type="transmembrane region" description="Helical" evidence="20">
    <location>
        <begin position="335"/>
        <end position="355"/>
    </location>
</feature>
<dbReference type="GO" id="GO:0045277">
    <property type="term" value="C:respiratory chain complex IV"/>
    <property type="evidence" value="ECO:0007669"/>
    <property type="project" value="InterPro"/>
</dbReference>
<evidence type="ECO:0000256" key="3">
    <source>
        <dbReference type="ARBA" id="ARBA00004141"/>
    </source>
</evidence>
<keyword evidence="13" id="KW-1278">Translocase</keyword>
<evidence type="ECO:0000256" key="2">
    <source>
        <dbReference type="ARBA" id="ARBA00001971"/>
    </source>
</evidence>
<evidence type="ECO:0000256" key="6">
    <source>
        <dbReference type="ARBA" id="ARBA00012949"/>
    </source>
</evidence>
<keyword evidence="16 19" id="KW-0408">Iron</keyword>
<feature type="transmembrane region" description="Helical" evidence="20">
    <location>
        <begin position="449"/>
        <end position="470"/>
    </location>
</feature>
<keyword evidence="15 20" id="KW-1133">Transmembrane helix</keyword>
<dbReference type="Gene3D" id="1.20.210.10">
    <property type="entry name" value="Cytochrome c oxidase-like, subunit I domain"/>
    <property type="match status" value="1"/>
</dbReference>
<dbReference type="InterPro" id="IPR033944">
    <property type="entry name" value="Cyt_c_oxase_su1_dom"/>
</dbReference>
<feature type="transmembrane region" description="Helical" evidence="20">
    <location>
        <begin position="367"/>
        <end position="390"/>
    </location>
</feature>
<keyword evidence="8 19" id="KW-0813">Transport</keyword>
<evidence type="ECO:0000256" key="19">
    <source>
        <dbReference type="RuleBase" id="RU000369"/>
    </source>
</evidence>
<evidence type="ECO:0000256" key="7">
    <source>
        <dbReference type="ARBA" id="ARBA00015947"/>
    </source>
</evidence>
<dbReference type="PROSITE" id="PS50855">
    <property type="entry name" value="COX1"/>
    <property type="match status" value="1"/>
</dbReference>
<name>A0A344AYV2_AMPFA</name>
<dbReference type="GO" id="GO:0004129">
    <property type="term" value="F:cytochrome-c oxidase activity"/>
    <property type="evidence" value="ECO:0007669"/>
    <property type="project" value="UniProtKB-EC"/>
</dbReference>
<evidence type="ECO:0000256" key="4">
    <source>
        <dbReference type="ARBA" id="ARBA00004673"/>
    </source>
</evidence>
<dbReference type="InterPro" id="IPR023616">
    <property type="entry name" value="Cyt_c_oxase-like_su1_dom"/>
</dbReference>
<geneLocation type="mitochondrion" evidence="22"/>
<feature type="domain" description="Cytochrome oxidase subunit I profile" evidence="21">
    <location>
        <begin position="1"/>
        <end position="510"/>
    </location>
</feature>
<comment type="pathway">
    <text evidence="4 19">Energy metabolism; oxidative phosphorylation.</text>
</comment>
<feature type="transmembrane region" description="Helical" evidence="20">
    <location>
        <begin position="411"/>
        <end position="429"/>
    </location>
</feature>
<comment type="cofactor">
    <cofactor evidence="2">
        <name>heme</name>
        <dbReference type="ChEBI" id="CHEBI:30413"/>
    </cofactor>
</comment>
<evidence type="ECO:0000256" key="18">
    <source>
        <dbReference type="ARBA" id="ARBA00023136"/>
    </source>
</evidence>
<dbReference type="AlphaFoldDB" id="A0A344AYV2"/>
<keyword evidence="17 19" id="KW-0186">Copper</keyword>
<dbReference type="PROSITE" id="PS00077">
    <property type="entry name" value="COX1_CUB"/>
    <property type="match status" value="1"/>
</dbReference>
<dbReference type="CDD" id="cd01663">
    <property type="entry name" value="Cyt_c_Oxidase_I"/>
    <property type="match status" value="1"/>
</dbReference>
<feature type="transmembrane region" description="Helical" evidence="20">
    <location>
        <begin position="143"/>
        <end position="168"/>
    </location>
</feature>
<feature type="transmembrane region" description="Helical" evidence="20">
    <location>
        <begin position="180"/>
        <end position="207"/>
    </location>
</feature>
<evidence type="ECO:0000256" key="15">
    <source>
        <dbReference type="ARBA" id="ARBA00022989"/>
    </source>
</evidence>
<feature type="transmembrane region" description="Helical" evidence="20">
    <location>
        <begin position="240"/>
        <end position="258"/>
    </location>
</feature>
<dbReference type="Pfam" id="PF00115">
    <property type="entry name" value="COX1"/>
    <property type="match status" value="1"/>
</dbReference>
<dbReference type="InterPro" id="IPR036927">
    <property type="entry name" value="Cyt_c_oxase-like_su1_sf"/>
</dbReference>
<keyword evidence="14 19" id="KW-0249">Electron transport</keyword>
<dbReference type="GO" id="GO:0005743">
    <property type="term" value="C:mitochondrial inner membrane"/>
    <property type="evidence" value="ECO:0007669"/>
    <property type="project" value="UniProtKB-SubCell"/>
</dbReference>
<accession>A0A344AYV2</accession>
<comment type="subcellular location">
    <subcellularLocation>
        <location evidence="3">Membrane</location>
        <topology evidence="3">Multi-pass membrane protein</topology>
    </subcellularLocation>
    <subcellularLocation>
        <location evidence="19">Mitochondrion inner membrane</location>
        <topology evidence="19">Multi-pass membrane protein</topology>
    </subcellularLocation>
</comment>
<dbReference type="PRINTS" id="PR01165">
    <property type="entry name" value="CYCOXIDASEI"/>
</dbReference>
<gene>
    <name evidence="22" type="primary">COX1</name>
</gene>
<keyword evidence="18 19" id="KW-0472">Membrane</keyword>
<evidence type="ECO:0000256" key="1">
    <source>
        <dbReference type="ARBA" id="ARBA00001935"/>
    </source>
</evidence>
<evidence type="ECO:0000256" key="12">
    <source>
        <dbReference type="ARBA" id="ARBA00022723"/>
    </source>
</evidence>
<feature type="transmembrane region" description="Helical" evidence="20">
    <location>
        <begin position="270"/>
        <end position="288"/>
    </location>
</feature>
<keyword evidence="19 22" id="KW-0496">Mitochondrion</keyword>
<dbReference type="EMBL" id="MF029692">
    <property type="protein sequence ID" value="AWX90809.1"/>
    <property type="molecule type" value="Genomic_DNA"/>
</dbReference>
<evidence type="ECO:0000256" key="16">
    <source>
        <dbReference type="ARBA" id="ARBA00023004"/>
    </source>
</evidence>
<dbReference type="FunFam" id="1.20.210.10:FF:000001">
    <property type="entry name" value="Cytochrome c oxidase subunit 1"/>
    <property type="match status" value="1"/>
</dbReference>
<comment type="function">
    <text evidence="19">Component of the cytochrome c oxidase, the last enzyme in the mitochondrial electron transport chain which drives oxidative phosphorylation. The respiratory chain contains 3 multisubunit complexes succinate dehydrogenase (complex II, CII), ubiquinol-cytochrome c oxidoreductase (cytochrome b-c1 complex, complex III, CIII) and cytochrome c oxidase (complex IV, CIV), that cooperate to transfer electrons derived from NADH and succinate to molecular oxygen, creating an electrochemical gradient over the inner membrane that drives transmembrane transport and the ATP synthase. Cytochrome c oxidase is the component of the respiratory chain that catalyzes the reduction of oxygen to water. Electrons originating from reduced cytochrome c in the intermembrane space (IMS) are transferred via the dinuclear copper A center (CU(A)) of subunit 2 and heme A of subunit 1 to the active site in subunit 1, a binuclear center (BNC) formed by heme A3 and copper B (CU(B)). The BNC reduces molecular oxygen to 2 water molecules using 4 electrons from cytochrome c in the IMS and 4 protons from the mitochondrial matrix.</text>
</comment>
<sequence>MRWMFSTNHKDIGTLYFIFGIWSGLLGTSLSLMIRTELGQPGSLLNDDQLYNVIVTAHAFVMIFFLVMPVMIGGFGNWLVPLMLGAPDMAFPRMNNMSFWLLPPSLTLLLSSAAVKSGAGTGWTVYPPLSKNLAHMGPSVDLAIFSLHLAGISSILGAINFITTIINMRWEGMLMERLPLFVWSVFITAVLLLLSLPVLAGAITMLLTDRNFNTTFFDPSGGGDPILYQHLFWFFGHPEVYILILPGFGMISHIVSHYSMKKETFGSLGMIYAMLSIGLLGFIVWAHHMFTVGMDVDTRAYFTAATMIIAIPTGIKVFSWLATIYGSPIKYTPPMLWSLGFIFLFTMGGLTGIVLSNSSLDIMLHDTYYVVAHFHYVLSMGAVFALFASFTHWYPMITGLSLNQQYTKSHFYMMFIGVNITFFPQHFLGLAGMPRRYSDYPDSYIKWNMLSSMGSLLSLTSIMFFMFIVWESLISQRTIIWSNHLNTSLEWDNRLPVDFHNQMETGALFI</sequence>
<evidence type="ECO:0000256" key="9">
    <source>
        <dbReference type="ARBA" id="ARBA00022617"/>
    </source>
</evidence>
<dbReference type="GO" id="GO:0020037">
    <property type="term" value="F:heme binding"/>
    <property type="evidence" value="ECO:0007669"/>
    <property type="project" value="InterPro"/>
</dbReference>
<evidence type="ECO:0000313" key="22">
    <source>
        <dbReference type="EMBL" id="AWX90809.1"/>
    </source>
</evidence>
<reference evidence="22" key="1">
    <citation type="submission" date="2017-05" db="EMBL/GenBank/DDBJ databases">
        <title>Determination of the complete mitochondrial DNA sequence of Octopus ocellatus.</title>
        <authorList>
            <person name="Wei C."/>
        </authorList>
    </citation>
    <scope>NUCLEOTIDE SEQUENCE</scope>
    <source>
        <strain evidence="22">ZS</strain>
    </source>
</reference>
<dbReference type="InterPro" id="IPR023615">
    <property type="entry name" value="Cyt_c_Oxase_su1_BS"/>
</dbReference>
<dbReference type="EC" id="7.1.1.9" evidence="6 19"/>
<keyword evidence="9 19" id="KW-0349">Heme</keyword>
<comment type="catalytic activity">
    <reaction evidence="19">
        <text>4 Fe(II)-[cytochrome c] + O2 + 8 H(+)(in) = 4 Fe(III)-[cytochrome c] + 2 H2O + 4 H(+)(out)</text>
        <dbReference type="Rhea" id="RHEA:11436"/>
        <dbReference type="Rhea" id="RHEA-COMP:10350"/>
        <dbReference type="Rhea" id="RHEA-COMP:14399"/>
        <dbReference type="ChEBI" id="CHEBI:15377"/>
        <dbReference type="ChEBI" id="CHEBI:15378"/>
        <dbReference type="ChEBI" id="CHEBI:15379"/>
        <dbReference type="ChEBI" id="CHEBI:29033"/>
        <dbReference type="ChEBI" id="CHEBI:29034"/>
        <dbReference type="EC" id="7.1.1.9"/>
    </reaction>
</comment>
<evidence type="ECO:0000256" key="5">
    <source>
        <dbReference type="ARBA" id="ARBA00009578"/>
    </source>
</evidence>
<comment type="cofactor">
    <cofactor evidence="1">
        <name>Cu cation</name>
        <dbReference type="ChEBI" id="CHEBI:23378"/>
    </cofactor>
</comment>
<feature type="transmembrane region" description="Helical" evidence="20">
    <location>
        <begin position="12"/>
        <end position="34"/>
    </location>
</feature>
<feature type="transmembrane region" description="Helical" evidence="20">
    <location>
        <begin position="101"/>
        <end position="123"/>
    </location>
</feature>
<keyword evidence="10 19" id="KW-0679">Respiratory chain</keyword>
<dbReference type="GO" id="GO:0015990">
    <property type="term" value="P:electron transport coupled proton transport"/>
    <property type="evidence" value="ECO:0007669"/>
    <property type="project" value="TreeGrafter"/>
</dbReference>
<comment type="similarity">
    <text evidence="5 19">Belongs to the heme-copper respiratory oxidase family.</text>
</comment>
<evidence type="ECO:0000259" key="21">
    <source>
        <dbReference type="PROSITE" id="PS50855"/>
    </source>
</evidence>
<dbReference type="PANTHER" id="PTHR10422:SF18">
    <property type="entry name" value="CYTOCHROME C OXIDASE SUBUNIT 1"/>
    <property type="match status" value="1"/>
</dbReference>
<dbReference type="SUPFAM" id="SSF81442">
    <property type="entry name" value="Cytochrome c oxidase subunit I-like"/>
    <property type="match status" value="1"/>
</dbReference>
<feature type="transmembrane region" description="Helical" evidence="20">
    <location>
        <begin position="54"/>
        <end position="80"/>
    </location>
</feature>
<evidence type="ECO:0000256" key="20">
    <source>
        <dbReference type="SAM" id="Phobius"/>
    </source>
</evidence>
<dbReference type="PANTHER" id="PTHR10422">
    <property type="entry name" value="CYTOCHROME C OXIDASE SUBUNIT 1"/>
    <property type="match status" value="1"/>
</dbReference>
<evidence type="ECO:0000256" key="14">
    <source>
        <dbReference type="ARBA" id="ARBA00022982"/>
    </source>
</evidence>
<keyword evidence="19" id="KW-0999">Mitochondrion inner membrane</keyword>
<proteinExistence type="inferred from homology"/>
<dbReference type="InterPro" id="IPR000883">
    <property type="entry name" value="Cyt_C_Oxase_1"/>
</dbReference>
<feature type="transmembrane region" description="Helical" evidence="20">
    <location>
        <begin position="300"/>
        <end position="323"/>
    </location>
</feature>
<dbReference type="GO" id="GO:0046872">
    <property type="term" value="F:metal ion binding"/>
    <property type="evidence" value="ECO:0007669"/>
    <property type="project" value="UniProtKB-KW"/>
</dbReference>
<dbReference type="GO" id="GO:0006123">
    <property type="term" value="P:mitochondrial electron transport, cytochrome c to oxygen"/>
    <property type="evidence" value="ECO:0007669"/>
    <property type="project" value="TreeGrafter"/>
</dbReference>
<evidence type="ECO:0000256" key="10">
    <source>
        <dbReference type="ARBA" id="ARBA00022660"/>
    </source>
</evidence>